<reference evidence="1 2" key="1">
    <citation type="submission" date="2012-05" db="EMBL/GenBank/DDBJ databases">
        <authorList>
            <person name="Harkins D.M."/>
            <person name="Madupu R."/>
            <person name="Durkin A.S."/>
            <person name="Torralba M."/>
            <person name="Methe B."/>
            <person name="Sutton G.G."/>
            <person name="Nelson K.E."/>
        </authorList>
    </citation>
    <scope>NUCLEOTIDE SEQUENCE [LARGE SCALE GENOMIC DNA]</scope>
    <source>
        <strain evidence="1 2">F0490</strain>
    </source>
</reference>
<name>J0MMB1_9ACTO</name>
<accession>J0MMB1</accession>
<dbReference type="EMBL" id="AKFS01000302">
    <property type="protein sequence ID" value="EJF35359.1"/>
    <property type="molecule type" value="Genomic_DNA"/>
</dbReference>
<evidence type="ECO:0000313" key="1">
    <source>
        <dbReference type="EMBL" id="EJF35359.1"/>
    </source>
</evidence>
<sequence length="39" mass="4470">MRLRHMSTRLHTVSRWLRVQKSGFVPSAKHEKPEAGPAS</sequence>
<proteinExistence type="predicted"/>
<gene>
    <name evidence="1" type="ORF">HMPREF1317_0166</name>
</gene>
<keyword evidence="2" id="KW-1185">Reference proteome</keyword>
<dbReference type="Proteomes" id="UP000004578">
    <property type="component" value="Unassembled WGS sequence"/>
</dbReference>
<protein>
    <submittedName>
        <fullName evidence="1">Uncharacterized protein</fullName>
    </submittedName>
</protein>
<comment type="caution">
    <text evidence="1">The sequence shown here is derived from an EMBL/GenBank/DDBJ whole genome shotgun (WGS) entry which is preliminary data.</text>
</comment>
<dbReference type="AlphaFoldDB" id="J0MMB1"/>
<organism evidence="1 2">
    <name type="scientific">Schaalia georgiae F0490</name>
    <dbReference type="NCBI Taxonomy" id="1125717"/>
    <lineage>
        <taxon>Bacteria</taxon>
        <taxon>Bacillati</taxon>
        <taxon>Actinomycetota</taxon>
        <taxon>Actinomycetes</taxon>
        <taxon>Actinomycetales</taxon>
        <taxon>Actinomycetaceae</taxon>
        <taxon>Schaalia</taxon>
    </lineage>
</organism>
<evidence type="ECO:0000313" key="2">
    <source>
        <dbReference type="Proteomes" id="UP000004578"/>
    </source>
</evidence>